<dbReference type="SUPFAM" id="SSF48264">
    <property type="entry name" value="Cytochrome P450"/>
    <property type="match status" value="1"/>
</dbReference>
<evidence type="ECO:0000256" key="6">
    <source>
        <dbReference type="ARBA" id="ARBA00023004"/>
    </source>
</evidence>
<comment type="similarity">
    <text evidence="3">Belongs to the cytochrome P450 family.</text>
</comment>
<sequence>RLSPFHPLSSVPGPLPAKLTNLWIAWIASNGKAHLYYHGLHQKYGPVVRIGPEQVSIVDVDVLPNILGRTGLPRGPMWDARRLVSKTAQQFNLLHVRDNQRHAKLRKAWNRAFTPAILKDYQVFICEKVNELLETIEASCKSSADGRARIDLAEKITFFAFDFMGVMAQVAPNQTMHSMQHSSALSVIIRTLLPYFKAKSDIFRNFVVQQAQRRVTEPVKRKDLFYQLTEAIEAEGSNPPFAWMVSNVFLATIAGSDTTATSTSNCFYYLLTHPEYYKRLRKEINETFPEEDSTLDAGILQNMPLLNATLRLQPVIPAGLQRAPREGSGGAQLGKLFVPEETAVMVQPYSYHRDPRYFSPRTDDFWPDRWMETSSDIVLEKAAFLPFSAGPANCVGKPLALMEMRRVIVTIMRRATRTVSTFLMYDPSCWEKELADHYVMTKGELPVVCSMRKS</sequence>
<dbReference type="OrthoDB" id="6692864at2759"/>
<proteinExistence type="inferred from homology"/>
<gene>
    <name evidence="9" type="ORF">M422DRAFT_187409</name>
</gene>
<dbReference type="HOGENOM" id="CLU_001570_14_10_1"/>
<dbReference type="InterPro" id="IPR050121">
    <property type="entry name" value="Cytochrome_P450_monoxygenase"/>
</dbReference>
<evidence type="ECO:0000313" key="9">
    <source>
        <dbReference type="EMBL" id="KIJ30225.1"/>
    </source>
</evidence>
<name>A0A0C9UYJ4_SPHS4</name>
<evidence type="ECO:0000256" key="8">
    <source>
        <dbReference type="PIRSR" id="PIRSR602401-1"/>
    </source>
</evidence>
<evidence type="ECO:0000256" key="5">
    <source>
        <dbReference type="ARBA" id="ARBA00023002"/>
    </source>
</evidence>
<keyword evidence="4 8" id="KW-0479">Metal-binding</keyword>
<dbReference type="InterPro" id="IPR001128">
    <property type="entry name" value="Cyt_P450"/>
</dbReference>
<keyword evidence="5" id="KW-0560">Oxidoreductase</keyword>
<feature type="non-terminal residue" evidence="9">
    <location>
        <position position="1"/>
    </location>
</feature>
<dbReference type="AlphaFoldDB" id="A0A0C9UYJ4"/>
<feature type="binding site" description="axial binding residue" evidence="8">
    <location>
        <position position="394"/>
    </location>
    <ligand>
        <name>heme</name>
        <dbReference type="ChEBI" id="CHEBI:30413"/>
    </ligand>
    <ligandPart>
        <name>Fe</name>
        <dbReference type="ChEBI" id="CHEBI:18248"/>
    </ligandPart>
</feature>
<dbReference type="GO" id="GO:0004497">
    <property type="term" value="F:monooxygenase activity"/>
    <property type="evidence" value="ECO:0007669"/>
    <property type="project" value="UniProtKB-KW"/>
</dbReference>
<dbReference type="PANTHER" id="PTHR24305:SF187">
    <property type="entry name" value="P450, PUTATIVE (EUROFUNG)-RELATED"/>
    <property type="match status" value="1"/>
</dbReference>
<organism evidence="9 10">
    <name type="scientific">Sphaerobolus stellatus (strain SS14)</name>
    <dbReference type="NCBI Taxonomy" id="990650"/>
    <lineage>
        <taxon>Eukaryota</taxon>
        <taxon>Fungi</taxon>
        <taxon>Dikarya</taxon>
        <taxon>Basidiomycota</taxon>
        <taxon>Agaricomycotina</taxon>
        <taxon>Agaricomycetes</taxon>
        <taxon>Phallomycetidae</taxon>
        <taxon>Geastrales</taxon>
        <taxon>Sphaerobolaceae</taxon>
        <taxon>Sphaerobolus</taxon>
    </lineage>
</organism>
<dbReference type="Proteomes" id="UP000054279">
    <property type="component" value="Unassembled WGS sequence"/>
</dbReference>
<dbReference type="PRINTS" id="PR00385">
    <property type="entry name" value="P450"/>
</dbReference>
<comment type="pathway">
    <text evidence="2">Secondary metabolite biosynthesis.</text>
</comment>
<dbReference type="PANTHER" id="PTHR24305">
    <property type="entry name" value="CYTOCHROME P450"/>
    <property type="match status" value="1"/>
</dbReference>
<reference evidence="9 10" key="1">
    <citation type="submission" date="2014-06" db="EMBL/GenBank/DDBJ databases">
        <title>Evolutionary Origins and Diversification of the Mycorrhizal Mutualists.</title>
        <authorList>
            <consortium name="DOE Joint Genome Institute"/>
            <consortium name="Mycorrhizal Genomics Consortium"/>
            <person name="Kohler A."/>
            <person name="Kuo A."/>
            <person name="Nagy L.G."/>
            <person name="Floudas D."/>
            <person name="Copeland A."/>
            <person name="Barry K.W."/>
            <person name="Cichocki N."/>
            <person name="Veneault-Fourrey C."/>
            <person name="LaButti K."/>
            <person name="Lindquist E.A."/>
            <person name="Lipzen A."/>
            <person name="Lundell T."/>
            <person name="Morin E."/>
            <person name="Murat C."/>
            <person name="Riley R."/>
            <person name="Ohm R."/>
            <person name="Sun H."/>
            <person name="Tunlid A."/>
            <person name="Henrissat B."/>
            <person name="Grigoriev I.V."/>
            <person name="Hibbett D.S."/>
            <person name="Martin F."/>
        </authorList>
    </citation>
    <scope>NUCLEOTIDE SEQUENCE [LARGE SCALE GENOMIC DNA]</scope>
    <source>
        <strain evidence="9 10">SS14</strain>
    </source>
</reference>
<evidence type="ECO:0000256" key="7">
    <source>
        <dbReference type="ARBA" id="ARBA00023033"/>
    </source>
</evidence>
<dbReference type="EMBL" id="KN837266">
    <property type="protein sequence ID" value="KIJ30225.1"/>
    <property type="molecule type" value="Genomic_DNA"/>
</dbReference>
<keyword evidence="6 8" id="KW-0408">Iron</keyword>
<keyword evidence="10" id="KW-1185">Reference proteome</keyword>
<evidence type="ECO:0000256" key="4">
    <source>
        <dbReference type="ARBA" id="ARBA00022723"/>
    </source>
</evidence>
<evidence type="ECO:0000256" key="1">
    <source>
        <dbReference type="ARBA" id="ARBA00001971"/>
    </source>
</evidence>
<accession>A0A0C9UYJ4</accession>
<evidence type="ECO:0000313" key="10">
    <source>
        <dbReference type="Proteomes" id="UP000054279"/>
    </source>
</evidence>
<evidence type="ECO:0000256" key="3">
    <source>
        <dbReference type="ARBA" id="ARBA00010617"/>
    </source>
</evidence>
<evidence type="ECO:0000256" key="2">
    <source>
        <dbReference type="ARBA" id="ARBA00005179"/>
    </source>
</evidence>
<dbReference type="InterPro" id="IPR036396">
    <property type="entry name" value="Cyt_P450_sf"/>
</dbReference>
<dbReference type="Gene3D" id="1.10.630.10">
    <property type="entry name" value="Cytochrome P450"/>
    <property type="match status" value="1"/>
</dbReference>
<dbReference type="Pfam" id="PF00067">
    <property type="entry name" value="p450"/>
    <property type="match status" value="2"/>
</dbReference>
<dbReference type="GO" id="GO:0005506">
    <property type="term" value="F:iron ion binding"/>
    <property type="evidence" value="ECO:0007669"/>
    <property type="project" value="InterPro"/>
</dbReference>
<dbReference type="InterPro" id="IPR002401">
    <property type="entry name" value="Cyt_P450_E_grp-I"/>
</dbReference>
<comment type="cofactor">
    <cofactor evidence="1 8">
        <name>heme</name>
        <dbReference type="ChEBI" id="CHEBI:30413"/>
    </cofactor>
</comment>
<dbReference type="GO" id="GO:0020037">
    <property type="term" value="F:heme binding"/>
    <property type="evidence" value="ECO:0007669"/>
    <property type="project" value="InterPro"/>
</dbReference>
<keyword evidence="8" id="KW-0349">Heme</keyword>
<dbReference type="PRINTS" id="PR00463">
    <property type="entry name" value="EP450I"/>
</dbReference>
<protein>
    <submittedName>
        <fullName evidence="9">Unplaced genomic scaffold SPHSTscaffold_191, whole genome shotgun sequence</fullName>
    </submittedName>
</protein>
<dbReference type="GO" id="GO:0016705">
    <property type="term" value="F:oxidoreductase activity, acting on paired donors, with incorporation or reduction of molecular oxygen"/>
    <property type="evidence" value="ECO:0007669"/>
    <property type="project" value="InterPro"/>
</dbReference>
<keyword evidence="7" id="KW-0503">Monooxygenase</keyword>